<name>A0AAV4XNX8_CAEEX</name>
<protein>
    <submittedName>
        <fullName evidence="2">Uncharacterized protein</fullName>
    </submittedName>
</protein>
<evidence type="ECO:0000256" key="1">
    <source>
        <dbReference type="SAM" id="MobiDB-lite"/>
    </source>
</evidence>
<dbReference type="EMBL" id="BPLR01000563">
    <property type="protein sequence ID" value="GIY95686.1"/>
    <property type="molecule type" value="Genomic_DNA"/>
</dbReference>
<evidence type="ECO:0000313" key="2">
    <source>
        <dbReference type="EMBL" id="GIY95686.1"/>
    </source>
</evidence>
<dbReference type="AlphaFoldDB" id="A0AAV4XNX8"/>
<comment type="caution">
    <text evidence="2">The sequence shown here is derived from an EMBL/GenBank/DDBJ whole genome shotgun (WGS) entry which is preliminary data.</text>
</comment>
<gene>
    <name evidence="2" type="ORF">CEXT_238601</name>
</gene>
<sequence length="107" mass="12208">MPTEPFAFGMRTLESKDKRNTQWSPDKRSSYHREKGSRSNCTHSRSLISHLNHPHVDLYIVSCKSISAVILASHSRSRRTLESNNLNIALGSKYPAITSHEFDTYFA</sequence>
<proteinExistence type="predicted"/>
<keyword evidence="3" id="KW-1185">Reference proteome</keyword>
<reference evidence="2 3" key="1">
    <citation type="submission" date="2021-06" db="EMBL/GenBank/DDBJ databases">
        <title>Caerostris extrusa draft genome.</title>
        <authorList>
            <person name="Kono N."/>
            <person name="Arakawa K."/>
        </authorList>
    </citation>
    <scope>NUCLEOTIDE SEQUENCE [LARGE SCALE GENOMIC DNA]</scope>
</reference>
<feature type="compositionally biased region" description="Basic and acidic residues" evidence="1">
    <location>
        <begin position="17"/>
        <end position="37"/>
    </location>
</feature>
<accession>A0AAV4XNX8</accession>
<dbReference type="Proteomes" id="UP001054945">
    <property type="component" value="Unassembled WGS sequence"/>
</dbReference>
<organism evidence="2 3">
    <name type="scientific">Caerostris extrusa</name>
    <name type="common">Bark spider</name>
    <name type="synonym">Caerostris bankana</name>
    <dbReference type="NCBI Taxonomy" id="172846"/>
    <lineage>
        <taxon>Eukaryota</taxon>
        <taxon>Metazoa</taxon>
        <taxon>Ecdysozoa</taxon>
        <taxon>Arthropoda</taxon>
        <taxon>Chelicerata</taxon>
        <taxon>Arachnida</taxon>
        <taxon>Araneae</taxon>
        <taxon>Araneomorphae</taxon>
        <taxon>Entelegynae</taxon>
        <taxon>Araneoidea</taxon>
        <taxon>Araneidae</taxon>
        <taxon>Caerostris</taxon>
    </lineage>
</organism>
<feature type="region of interest" description="Disordered" evidence="1">
    <location>
        <begin position="17"/>
        <end position="39"/>
    </location>
</feature>
<evidence type="ECO:0000313" key="3">
    <source>
        <dbReference type="Proteomes" id="UP001054945"/>
    </source>
</evidence>